<reference evidence="1 2" key="1">
    <citation type="journal article" date="2019" name="Sci. Rep.">
        <title>Orb-weaving spider Araneus ventricosus genome elucidates the spidroin gene catalogue.</title>
        <authorList>
            <person name="Kono N."/>
            <person name="Nakamura H."/>
            <person name="Ohtoshi R."/>
            <person name="Moran D.A.P."/>
            <person name="Shinohara A."/>
            <person name="Yoshida Y."/>
            <person name="Fujiwara M."/>
            <person name="Mori M."/>
            <person name="Tomita M."/>
            <person name="Arakawa K."/>
        </authorList>
    </citation>
    <scope>NUCLEOTIDE SEQUENCE [LARGE SCALE GENOMIC DNA]</scope>
</reference>
<dbReference type="AlphaFoldDB" id="A0A4Y2FSV1"/>
<gene>
    <name evidence="1" type="ORF">AVEN_18606_1</name>
</gene>
<evidence type="ECO:0000313" key="2">
    <source>
        <dbReference type="Proteomes" id="UP000499080"/>
    </source>
</evidence>
<name>A0A4Y2FSV1_ARAVE</name>
<comment type="caution">
    <text evidence="1">The sequence shown here is derived from an EMBL/GenBank/DDBJ whole genome shotgun (WGS) entry which is preliminary data.</text>
</comment>
<dbReference type="EMBL" id="BGPR01001029">
    <property type="protein sequence ID" value="GBM43438.1"/>
    <property type="molecule type" value="Genomic_DNA"/>
</dbReference>
<dbReference type="Proteomes" id="UP000499080">
    <property type="component" value="Unassembled WGS sequence"/>
</dbReference>
<keyword evidence="2" id="KW-1185">Reference proteome</keyword>
<accession>A0A4Y2FSV1</accession>
<organism evidence="1 2">
    <name type="scientific">Araneus ventricosus</name>
    <name type="common">Orbweaver spider</name>
    <name type="synonym">Epeira ventricosa</name>
    <dbReference type="NCBI Taxonomy" id="182803"/>
    <lineage>
        <taxon>Eukaryota</taxon>
        <taxon>Metazoa</taxon>
        <taxon>Ecdysozoa</taxon>
        <taxon>Arthropoda</taxon>
        <taxon>Chelicerata</taxon>
        <taxon>Arachnida</taxon>
        <taxon>Araneae</taxon>
        <taxon>Araneomorphae</taxon>
        <taxon>Entelegynae</taxon>
        <taxon>Araneoidea</taxon>
        <taxon>Araneidae</taxon>
        <taxon>Araneus</taxon>
    </lineage>
</organism>
<proteinExistence type="predicted"/>
<protein>
    <submittedName>
        <fullName evidence="1">Uncharacterized protein</fullName>
    </submittedName>
</protein>
<evidence type="ECO:0000313" key="1">
    <source>
        <dbReference type="EMBL" id="GBM43438.1"/>
    </source>
</evidence>
<sequence>MCSFICYTAYIVIERNSCQSFCTVANHNATGSALQFRNDVEQSPLPPVDGVPLRIAAPVKPSQPVMSACSRSTWSRWTTIFKRNS</sequence>